<proteinExistence type="predicted"/>
<organism evidence="1 2">
    <name type="scientific">Staphylococcus pasteuri_A</name>
    <dbReference type="NCBI Taxonomy" id="3062664"/>
    <lineage>
        <taxon>Bacteria</taxon>
        <taxon>Bacillati</taxon>
        <taxon>Bacillota</taxon>
        <taxon>Bacilli</taxon>
        <taxon>Bacillales</taxon>
        <taxon>Staphylococcaceae</taxon>
        <taxon>Staphylococcus</taxon>
    </lineage>
</organism>
<name>A0AAW7YR02_9STAP</name>
<comment type="caution">
    <text evidence="1">The sequence shown here is derived from an EMBL/GenBank/DDBJ whole genome shotgun (WGS) entry which is preliminary data.</text>
</comment>
<sequence>MPEETVNAEVTIKVIIQEETNNREQLIKDIQDSPTDIFQDYHRITDVSIQEF</sequence>
<dbReference type="Proteomes" id="UP001170310">
    <property type="component" value="Unassembled WGS sequence"/>
</dbReference>
<dbReference type="AlphaFoldDB" id="A0AAW7YR02"/>
<dbReference type="EMBL" id="JAUOQO010000002">
    <property type="protein sequence ID" value="MDO6573015.1"/>
    <property type="molecule type" value="Genomic_DNA"/>
</dbReference>
<keyword evidence="2" id="KW-1185">Reference proteome</keyword>
<evidence type="ECO:0000313" key="2">
    <source>
        <dbReference type="Proteomes" id="UP001170310"/>
    </source>
</evidence>
<gene>
    <name evidence="1" type="ORF">Q4528_02485</name>
</gene>
<accession>A0AAW7YR02</accession>
<protein>
    <submittedName>
        <fullName evidence="1">Uncharacterized protein</fullName>
    </submittedName>
</protein>
<reference evidence="1" key="1">
    <citation type="submission" date="2023-07" db="EMBL/GenBank/DDBJ databases">
        <title>Genome content predicts the carbon catabolic preferences of heterotrophic bacteria.</title>
        <authorList>
            <person name="Gralka M."/>
        </authorList>
    </citation>
    <scope>NUCLEOTIDE SEQUENCE</scope>
    <source>
        <strain evidence="1">E2R20</strain>
    </source>
</reference>
<dbReference type="RefSeq" id="WP_177244128.1">
    <property type="nucleotide sequence ID" value="NZ_JAUOQO010000002.1"/>
</dbReference>
<evidence type="ECO:0000313" key="1">
    <source>
        <dbReference type="EMBL" id="MDO6573015.1"/>
    </source>
</evidence>